<reference evidence="1 2" key="1">
    <citation type="submission" date="2019-03" db="EMBL/GenBank/DDBJ databases">
        <title>Genomic Encyclopedia of Type Strains, Phase IV (KMG-IV): sequencing the most valuable type-strain genomes for metagenomic binning, comparative biology and taxonomic classification.</title>
        <authorList>
            <person name="Goeker M."/>
        </authorList>
    </citation>
    <scope>NUCLEOTIDE SEQUENCE [LARGE SCALE GENOMIC DNA]</scope>
    <source>
        <strain evidence="1 2">DSM 45934</strain>
    </source>
</reference>
<organism evidence="1 2">
    <name type="scientific">Actinocrispum wychmicini</name>
    <dbReference type="NCBI Taxonomy" id="1213861"/>
    <lineage>
        <taxon>Bacteria</taxon>
        <taxon>Bacillati</taxon>
        <taxon>Actinomycetota</taxon>
        <taxon>Actinomycetes</taxon>
        <taxon>Pseudonocardiales</taxon>
        <taxon>Pseudonocardiaceae</taxon>
        <taxon>Actinocrispum</taxon>
    </lineage>
</organism>
<dbReference type="Pfam" id="PF12900">
    <property type="entry name" value="Pyridox_ox_2"/>
    <property type="match status" value="1"/>
</dbReference>
<keyword evidence="2" id="KW-1185">Reference proteome</keyword>
<dbReference type="Proteomes" id="UP000295680">
    <property type="component" value="Unassembled WGS sequence"/>
</dbReference>
<dbReference type="SUPFAM" id="SSF50475">
    <property type="entry name" value="FMN-binding split barrel"/>
    <property type="match status" value="1"/>
</dbReference>
<evidence type="ECO:0000313" key="1">
    <source>
        <dbReference type="EMBL" id="TCO61968.1"/>
    </source>
</evidence>
<protein>
    <submittedName>
        <fullName evidence="1">Nitroimidazol reductase NimA-like FMN-containing flavoprotein (Pyridoxamine 5'-phosphate oxidase superfamily)</fullName>
    </submittedName>
</protein>
<dbReference type="InterPro" id="IPR012349">
    <property type="entry name" value="Split_barrel_FMN-bd"/>
</dbReference>
<comment type="caution">
    <text evidence="1">The sequence shown here is derived from an EMBL/GenBank/DDBJ whole genome shotgun (WGS) entry which is preliminary data.</text>
</comment>
<evidence type="ECO:0000313" key="2">
    <source>
        <dbReference type="Proteomes" id="UP000295680"/>
    </source>
</evidence>
<dbReference type="AlphaFoldDB" id="A0A4R2JX58"/>
<dbReference type="Gene3D" id="2.30.110.10">
    <property type="entry name" value="Electron Transport, Fmn-binding Protein, Chain A"/>
    <property type="match status" value="1"/>
</dbReference>
<dbReference type="RefSeq" id="WP_207925949.1">
    <property type="nucleotide sequence ID" value="NZ_SLWS01000002.1"/>
</dbReference>
<dbReference type="InterPro" id="IPR024747">
    <property type="entry name" value="Pyridox_Oxase-rel"/>
</dbReference>
<dbReference type="EMBL" id="SLWS01000002">
    <property type="protein sequence ID" value="TCO61968.1"/>
    <property type="molecule type" value="Genomic_DNA"/>
</dbReference>
<accession>A0A4R2JX58</accession>
<proteinExistence type="predicted"/>
<name>A0A4R2JX58_9PSEU</name>
<gene>
    <name evidence="1" type="ORF">EV192_102105</name>
</gene>
<sequence length="141" mass="15413">MDTAGLEILGEEECLRLLADVPVGRIVYIDRALPAIQPVNFVVHGQSVVIRTAARSRLAIAATGTVVAFEVDEFNDNCVRHGWSVVAVGRAGQVTDDQELASVRQRGLRPWAPGTREYYLRVDIEIISGRRLRHADAPAGP</sequence>